<dbReference type="Gene3D" id="2.60.40.1660">
    <property type="entry name" value="Na, k-atpase alpha subunit"/>
    <property type="match status" value="1"/>
</dbReference>
<dbReference type="GO" id="GO:0036376">
    <property type="term" value="P:sodium ion export across plasma membrane"/>
    <property type="evidence" value="ECO:0007669"/>
    <property type="project" value="TreeGrafter"/>
</dbReference>
<evidence type="ECO:0000256" key="4">
    <source>
        <dbReference type="ARBA" id="ARBA00022968"/>
    </source>
</evidence>
<dbReference type="AlphaFoldDB" id="A0A9J6GV71"/>
<comment type="subcellular location">
    <subcellularLocation>
        <location evidence="1">Membrane</location>
        <topology evidence="1">Single-pass type II membrane protein</topology>
    </subcellularLocation>
</comment>
<evidence type="ECO:0000256" key="2">
    <source>
        <dbReference type="ARBA" id="ARBA00005876"/>
    </source>
</evidence>
<dbReference type="GO" id="GO:0006883">
    <property type="term" value="P:intracellular sodium ion homeostasis"/>
    <property type="evidence" value="ECO:0007669"/>
    <property type="project" value="TreeGrafter"/>
</dbReference>
<dbReference type="Pfam" id="PF00287">
    <property type="entry name" value="Na_K-ATPase"/>
    <property type="match status" value="1"/>
</dbReference>
<reference evidence="7 8" key="1">
    <citation type="journal article" date="2020" name="Cell">
        <title>Large-Scale Comparative Analyses of Tick Genomes Elucidate Their Genetic Diversity and Vector Capacities.</title>
        <authorList>
            <consortium name="Tick Genome and Microbiome Consortium (TIGMIC)"/>
            <person name="Jia N."/>
            <person name="Wang J."/>
            <person name="Shi W."/>
            <person name="Du L."/>
            <person name="Sun Y."/>
            <person name="Zhan W."/>
            <person name="Jiang J.F."/>
            <person name="Wang Q."/>
            <person name="Zhang B."/>
            <person name="Ji P."/>
            <person name="Bell-Sakyi L."/>
            <person name="Cui X.M."/>
            <person name="Yuan T.T."/>
            <person name="Jiang B.G."/>
            <person name="Yang W.F."/>
            <person name="Lam T.T."/>
            <person name="Chang Q.C."/>
            <person name="Ding S.J."/>
            <person name="Wang X.J."/>
            <person name="Zhu J.G."/>
            <person name="Ruan X.D."/>
            <person name="Zhao L."/>
            <person name="Wei J.T."/>
            <person name="Ye R.Z."/>
            <person name="Que T.C."/>
            <person name="Du C.H."/>
            <person name="Zhou Y.H."/>
            <person name="Cheng J.X."/>
            <person name="Dai P.F."/>
            <person name="Guo W.B."/>
            <person name="Han X.H."/>
            <person name="Huang E.J."/>
            <person name="Li L.F."/>
            <person name="Wei W."/>
            <person name="Gao Y.C."/>
            <person name="Liu J.Z."/>
            <person name="Shao H.Z."/>
            <person name="Wang X."/>
            <person name="Wang C.C."/>
            <person name="Yang T.C."/>
            <person name="Huo Q.B."/>
            <person name="Li W."/>
            <person name="Chen H.Y."/>
            <person name="Chen S.E."/>
            <person name="Zhou L.G."/>
            <person name="Ni X.B."/>
            <person name="Tian J.H."/>
            <person name="Sheng Y."/>
            <person name="Liu T."/>
            <person name="Pan Y.S."/>
            <person name="Xia L.Y."/>
            <person name="Li J."/>
            <person name="Zhao F."/>
            <person name="Cao W.C."/>
        </authorList>
    </citation>
    <scope>NUCLEOTIDE SEQUENCE [LARGE SCALE GENOMIC DNA]</scope>
    <source>
        <strain evidence="7">HaeL-2018</strain>
    </source>
</reference>
<evidence type="ECO:0000256" key="3">
    <source>
        <dbReference type="ARBA" id="ARBA00022692"/>
    </source>
</evidence>
<evidence type="ECO:0000313" key="8">
    <source>
        <dbReference type="Proteomes" id="UP000821853"/>
    </source>
</evidence>
<dbReference type="Proteomes" id="UP000821853">
    <property type="component" value="Unassembled WGS sequence"/>
</dbReference>
<keyword evidence="6" id="KW-0472">Membrane</keyword>
<dbReference type="PANTHER" id="PTHR11523:SF28">
    <property type="entry name" value="NA_K-ATPASE BETA SUBUNIT ISOFORM 4-RELATED"/>
    <property type="match status" value="1"/>
</dbReference>
<evidence type="ECO:0008006" key="9">
    <source>
        <dbReference type="Google" id="ProtNLM"/>
    </source>
</evidence>
<dbReference type="PANTHER" id="PTHR11523">
    <property type="entry name" value="SODIUM/POTASSIUM-DEPENDENT ATPASE BETA SUBUNIT"/>
    <property type="match status" value="1"/>
</dbReference>
<keyword evidence="4" id="KW-0735">Signal-anchor</keyword>
<dbReference type="InterPro" id="IPR000402">
    <property type="entry name" value="Na/K_ATPase_sub_beta"/>
</dbReference>
<dbReference type="EMBL" id="JABSTR010000009">
    <property type="protein sequence ID" value="KAH9379378.1"/>
    <property type="molecule type" value="Genomic_DNA"/>
</dbReference>
<proteinExistence type="inferred from homology"/>
<dbReference type="VEuPathDB" id="VectorBase:HLOH_052497"/>
<dbReference type="GO" id="GO:1990573">
    <property type="term" value="P:potassium ion import across plasma membrane"/>
    <property type="evidence" value="ECO:0007669"/>
    <property type="project" value="TreeGrafter"/>
</dbReference>
<comment type="similarity">
    <text evidence="2">Belongs to the X(+)/potassium ATPases subunit beta family.</text>
</comment>
<dbReference type="InterPro" id="IPR038702">
    <property type="entry name" value="Na/K_ATPase_sub_beta_sf"/>
</dbReference>
<organism evidence="7 8">
    <name type="scientific">Haemaphysalis longicornis</name>
    <name type="common">Bush tick</name>
    <dbReference type="NCBI Taxonomy" id="44386"/>
    <lineage>
        <taxon>Eukaryota</taxon>
        <taxon>Metazoa</taxon>
        <taxon>Ecdysozoa</taxon>
        <taxon>Arthropoda</taxon>
        <taxon>Chelicerata</taxon>
        <taxon>Arachnida</taxon>
        <taxon>Acari</taxon>
        <taxon>Parasitiformes</taxon>
        <taxon>Ixodida</taxon>
        <taxon>Ixodoidea</taxon>
        <taxon>Ixodidae</taxon>
        <taxon>Haemaphysalinae</taxon>
        <taxon>Haemaphysalis</taxon>
    </lineage>
</organism>
<sequence length="196" mass="22019">MAPGDEIPGWINLYAQLRQLVAGYHYGPFGDKKNMTVCSTRQKKYGKACFFDVNTIAPQCTAAQNFGYKRQSPCVFIQFANVTGWNPEPILPREVSRTLPAALRPMVAPGLLLLHCDGDTPADREYIGPVTYSPYQGFRTEFFPYSGHPEYMPPMVAVQFLRPERGVVIGVRCRLWARNPPPGNASTEIQFFLLVD</sequence>
<dbReference type="OrthoDB" id="5912413at2759"/>
<dbReference type="GO" id="GO:0001671">
    <property type="term" value="F:ATPase activator activity"/>
    <property type="evidence" value="ECO:0007669"/>
    <property type="project" value="TreeGrafter"/>
</dbReference>
<keyword evidence="3" id="KW-0812">Transmembrane</keyword>
<evidence type="ECO:0000256" key="1">
    <source>
        <dbReference type="ARBA" id="ARBA00004606"/>
    </source>
</evidence>
<keyword evidence="5" id="KW-1133">Transmembrane helix</keyword>
<dbReference type="GO" id="GO:0005890">
    <property type="term" value="C:sodium:potassium-exchanging ATPase complex"/>
    <property type="evidence" value="ECO:0007669"/>
    <property type="project" value="InterPro"/>
</dbReference>
<keyword evidence="8" id="KW-1185">Reference proteome</keyword>
<evidence type="ECO:0000313" key="7">
    <source>
        <dbReference type="EMBL" id="KAH9379378.1"/>
    </source>
</evidence>
<gene>
    <name evidence="7" type="ORF">HPB48_008090</name>
</gene>
<accession>A0A9J6GV71</accession>
<name>A0A9J6GV71_HAELO</name>
<dbReference type="GO" id="GO:0030007">
    <property type="term" value="P:intracellular potassium ion homeostasis"/>
    <property type="evidence" value="ECO:0007669"/>
    <property type="project" value="TreeGrafter"/>
</dbReference>
<evidence type="ECO:0000256" key="6">
    <source>
        <dbReference type="ARBA" id="ARBA00023136"/>
    </source>
</evidence>
<evidence type="ECO:0000256" key="5">
    <source>
        <dbReference type="ARBA" id="ARBA00022989"/>
    </source>
</evidence>
<protein>
    <recommendedName>
        <fullName evidence="9">Sodium/potassium-transporting ATPase subunit beta</fullName>
    </recommendedName>
</protein>
<comment type="caution">
    <text evidence="7">The sequence shown here is derived from an EMBL/GenBank/DDBJ whole genome shotgun (WGS) entry which is preliminary data.</text>
</comment>